<feature type="transmembrane region" description="Helical" evidence="1">
    <location>
        <begin position="7"/>
        <end position="27"/>
    </location>
</feature>
<keyword evidence="1" id="KW-0472">Membrane</keyword>
<evidence type="ECO:0000313" key="2">
    <source>
        <dbReference type="EMBL" id="WOO41838.1"/>
    </source>
</evidence>
<accession>A0AAQ3QVP4</accession>
<evidence type="ECO:0000313" key="3">
    <source>
        <dbReference type="Proteomes" id="UP001304300"/>
    </source>
</evidence>
<keyword evidence="1" id="KW-1133">Transmembrane helix</keyword>
<dbReference type="EMBL" id="CP136920">
    <property type="protein sequence ID" value="WOO41838.1"/>
    <property type="molecule type" value="Genomic_DNA"/>
</dbReference>
<keyword evidence="1" id="KW-0812">Transmembrane</keyword>
<proteinExistence type="predicted"/>
<feature type="transmembrane region" description="Helical" evidence="1">
    <location>
        <begin position="33"/>
        <end position="52"/>
    </location>
</feature>
<feature type="transmembrane region" description="Helical" evidence="1">
    <location>
        <begin position="59"/>
        <end position="76"/>
    </location>
</feature>
<dbReference type="AlphaFoldDB" id="A0AAQ3QVP4"/>
<protein>
    <submittedName>
        <fullName evidence="2">Uncharacterized protein</fullName>
    </submittedName>
</protein>
<dbReference type="RefSeq" id="WP_317834322.1">
    <property type="nucleotide sequence ID" value="NZ_CP136920.1"/>
</dbReference>
<dbReference type="KEGG" id="puo:RZN69_01970"/>
<dbReference type="Proteomes" id="UP001304300">
    <property type="component" value="Chromosome"/>
</dbReference>
<gene>
    <name evidence="2" type="ORF">RZN69_01970</name>
</gene>
<name>A0AAQ3QVP4_9BACT</name>
<sequence length="82" mass="9070">MEIVALVLFIIGFLITLIYGILLIIAFQTSTLWGLGCLLVPFVGLIFIIMHCEATQSPFLKSLLGIPFFILAMLIMPEGQPM</sequence>
<reference evidence="2 3" key="1">
    <citation type="submission" date="2023-10" db="EMBL/GenBank/DDBJ databases">
        <title>Rubellicoccus peritrichatus gen. nov., sp. nov., isolated from an algae of coral reef tank.</title>
        <authorList>
            <person name="Luo J."/>
        </authorList>
    </citation>
    <scope>NUCLEOTIDE SEQUENCE [LARGE SCALE GENOMIC DNA]</scope>
    <source>
        <strain evidence="2 3">CR14</strain>
    </source>
</reference>
<evidence type="ECO:0000256" key="1">
    <source>
        <dbReference type="SAM" id="Phobius"/>
    </source>
</evidence>
<keyword evidence="3" id="KW-1185">Reference proteome</keyword>
<organism evidence="2 3">
    <name type="scientific">Rubellicoccus peritrichatus</name>
    <dbReference type="NCBI Taxonomy" id="3080537"/>
    <lineage>
        <taxon>Bacteria</taxon>
        <taxon>Pseudomonadati</taxon>
        <taxon>Verrucomicrobiota</taxon>
        <taxon>Opitutia</taxon>
        <taxon>Puniceicoccales</taxon>
        <taxon>Cerasicoccaceae</taxon>
        <taxon>Rubellicoccus</taxon>
    </lineage>
</organism>